<organism evidence="3 4">
    <name type="scientific">Candidatus Campbellbacteria bacterium RIFCSPHIGHO2_01_FULL_34_10</name>
    <dbReference type="NCBI Taxonomy" id="1797577"/>
    <lineage>
        <taxon>Bacteria</taxon>
        <taxon>Candidatus Campbelliibacteriota</taxon>
    </lineage>
</organism>
<dbReference type="AlphaFoldDB" id="A0A1F5EL64"/>
<dbReference type="NCBIfam" id="TIGR04272">
    <property type="entry name" value="cxxc_cxxc_Mbark"/>
    <property type="match status" value="1"/>
</dbReference>
<evidence type="ECO:0000313" key="3">
    <source>
        <dbReference type="EMBL" id="OGD68121.1"/>
    </source>
</evidence>
<evidence type="ECO:0000259" key="2">
    <source>
        <dbReference type="Pfam" id="PF23477"/>
    </source>
</evidence>
<gene>
    <name evidence="3" type="ORF">A2811_00735</name>
</gene>
<feature type="compositionally biased region" description="Gly residues" evidence="1">
    <location>
        <begin position="10"/>
        <end position="35"/>
    </location>
</feature>
<accession>A0A1F5EL64</accession>
<proteinExistence type="predicted"/>
<dbReference type="EMBL" id="MEZZ01000039">
    <property type="protein sequence ID" value="OGD68121.1"/>
    <property type="molecule type" value="Genomic_DNA"/>
</dbReference>
<sequence length="229" mass="25568">MNNFDRGKKFGGGGKKFGGSGRSFGGDRGGRSFGGGRDRGDRGNVEMHKAICDECKKNCEVPFRPTAGKPVLCSDCFKSKKGDSFQGSRDGGNRDFGRRDSRPRFEDRKPFQNDSSKDTQNYKSQFEMLNTKLDKILKVLNLDQNAGKTEESEFSTDAPKYKKFERAPKKEIDITALKKVLVKTMDKPTVKTEKTTKAKKTAPKKPAVAKKVIVKKVATKKTITKKKKK</sequence>
<evidence type="ECO:0000256" key="1">
    <source>
        <dbReference type="SAM" id="MobiDB-lite"/>
    </source>
</evidence>
<protein>
    <recommendedName>
        <fullName evidence="2">CxxC-x17-CxxC domain-containing protein</fullName>
    </recommendedName>
</protein>
<reference evidence="3 4" key="1">
    <citation type="journal article" date="2016" name="Nat. Commun.">
        <title>Thousands of microbial genomes shed light on interconnected biogeochemical processes in an aquifer system.</title>
        <authorList>
            <person name="Anantharaman K."/>
            <person name="Brown C.T."/>
            <person name="Hug L.A."/>
            <person name="Sharon I."/>
            <person name="Castelle C.J."/>
            <person name="Probst A.J."/>
            <person name="Thomas B.C."/>
            <person name="Singh A."/>
            <person name="Wilkins M.J."/>
            <person name="Karaoz U."/>
            <person name="Brodie E.L."/>
            <person name="Williams K.H."/>
            <person name="Hubbard S.S."/>
            <person name="Banfield J.F."/>
        </authorList>
    </citation>
    <scope>NUCLEOTIDE SEQUENCE [LARGE SCALE GENOMIC DNA]</scope>
</reference>
<feature type="region of interest" description="Disordered" evidence="1">
    <location>
        <begin position="1"/>
        <end position="43"/>
    </location>
</feature>
<evidence type="ECO:0000313" key="4">
    <source>
        <dbReference type="Proteomes" id="UP000186670"/>
    </source>
</evidence>
<comment type="caution">
    <text evidence="3">The sequence shown here is derived from an EMBL/GenBank/DDBJ whole genome shotgun (WGS) entry which is preliminary data.</text>
</comment>
<feature type="domain" description="CxxC-x17-CxxC" evidence="2">
    <location>
        <begin position="46"/>
        <end position="81"/>
    </location>
</feature>
<feature type="region of interest" description="Disordered" evidence="1">
    <location>
        <begin position="62"/>
        <end position="125"/>
    </location>
</feature>
<dbReference type="Pfam" id="PF23477">
    <property type="entry name" value="zf_Tbcl_2"/>
    <property type="match status" value="1"/>
</dbReference>
<name>A0A1F5EL64_9BACT</name>
<dbReference type="Proteomes" id="UP000186670">
    <property type="component" value="Unassembled WGS sequence"/>
</dbReference>
<feature type="compositionally biased region" description="Basic and acidic residues" evidence="1">
    <location>
        <begin position="91"/>
        <end position="117"/>
    </location>
</feature>
<dbReference type="InterPro" id="IPR026363">
    <property type="entry name" value="CxxC-x17-CxxC_dom"/>
</dbReference>